<dbReference type="Gene3D" id="3.40.50.2000">
    <property type="entry name" value="Glycogen Phosphorylase B"/>
    <property type="match status" value="1"/>
</dbReference>
<keyword evidence="2" id="KW-1185">Reference proteome</keyword>
<dbReference type="Proteomes" id="UP000681075">
    <property type="component" value="Unassembled WGS sequence"/>
</dbReference>
<sequence length="350" mass="38942">MEPRATVEIGFAAWLARADRLCAEGHAEAALRCYRRALQEGADPDLRIGERFRCSLACGDYASAWQEGDRVQQLRSAQDDGERQIWERFVWNGRKLDGRRVLVRCWDGHADTIQFIRYLPHLAAHAETVACEVEPGMIALFAASLPSVQCWVPLGKKLPPHDEVIQASELAHYFRTVPETIPAAPYLFAPPDTQPSTRKRVGLAWHDGGRTPSFDTLRPLLSVPEIEFVALQRGAGRYEAAASGVTVVDECDALSLARLVASLDLVISADTMAAHLAGALGVPVWTLLDGTPEWRWTETRDDTPWYASMRLFRESEARMARVCAALQRWSESAESGPRNWRSTIDSHAAP</sequence>
<evidence type="ECO:0000313" key="2">
    <source>
        <dbReference type="Proteomes" id="UP000681075"/>
    </source>
</evidence>
<dbReference type="AlphaFoldDB" id="A0A8S8XAF0"/>
<comment type="caution">
    <text evidence="1">The sequence shown here is derived from an EMBL/GenBank/DDBJ whole genome shotgun (WGS) entry which is preliminary data.</text>
</comment>
<proteinExistence type="predicted"/>
<name>A0A8S8XAF0_9PROT</name>
<reference evidence="1" key="1">
    <citation type="submission" date="2021-02" db="EMBL/GenBank/DDBJ databases">
        <title>Genome sequence of Rhodospirillales sp. strain TMPK1 isolated from soil.</title>
        <authorList>
            <person name="Nakai R."/>
            <person name="Kusada H."/>
            <person name="Tamaki H."/>
        </authorList>
    </citation>
    <scope>NUCLEOTIDE SEQUENCE</scope>
    <source>
        <strain evidence="1">TMPK1</strain>
    </source>
</reference>
<dbReference type="RefSeq" id="WP_420242845.1">
    <property type="nucleotide sequence ID" value="NZ_BOPV01000001.1"/>
</dbReference>
<dbReference type="EMBL" id="BOPV01000001">
    <property type="protein sequence ID" value="GIL39734.1"/>
    <property type="molecule type" value="Genomic_DNA"/>
</dbReference>
<accession>A0A8S8XAF0</accession>
<evidence type="ECO:0000313" key="1">
    <source>
        <dbReference type="EMBL" id="GIL39734.1"/>
    </source>
</evidence>
<protein>
    <submittedName>
        <fullName evidence="1">Uncharacterized protein</fullName>
    </submittedName>
</protein>
<gene>
    <name evidence="1" type="ORF">TMPK1_19710</name>
</gene>
<dbReference type="SUPFAM" id="SSF53756">
    <property type="entry name" value="UDP-Glycosyltransferase/glycogen phosphorylase"/>
    <property type="match status" value="1"/>
</dbReference>
<organism evidence="1 2">
    <name type="scientific">Roseiterribacter gracilis</name>
    <dbReference type="NCBI Taxonomy" id="2812848"/>
    <lineage>
        <taxon>Bacteria</taxon>
        <taxon>Pseudomonadati</taxon>
        <taxon>Pseudomonadota</taxon>
        <taxon>Alphaproteobacteria</taxon>
        <taxon>Rhodospirillales</taxon>
        <taxon>Roseiterribacteraceae</taxon>
        <taxon>Roseiterribacter</taxon>
    </lineage>
</organism>